<gene>
    <name evidence="1" type="ORF">EJP67_09785</name>
</gene>
<dbReference type="AlphaFoldDB" id="A0A433MIC7"/>
<dbReference type="EMBL" id="RXFT01000003">
    <property type="protein sequence ID" value="RUR67350.1"/>
    <property type="molecule type" value="Genomic_DNA"/>
</dbReference>
<sequence length="198" mass="22504">MPTTPKHWNYFLAVEAELVACSRYVEFSPNNFLCYSNEFAKLIVLASAEVDSIFQELCKRLAPSSKAEKITDYFPILMNAYPLLTQCEVAIARYQLALKPWQGWTTSQRPDWWSKSYNKLKHERSANFSNATLEAALNAIGAQFLALQLYHYAAHNEHVSVDLSMRSALFGPKMPDTYKGGTFWSYGDPFSHLSLPST</sequence>
<evidence type="ECO:0000313" key="2">
    <source>
        <dbReference type="Proteomes" id="UP000281118"/>
    </source>
</evidence>
<proteinExistence type="predicted"/>
<protein>
    <submittedName>
        <fullName evidence="1">Uncharacterized protein</fullName>
    </submittedName>
</protein>
<comment type="caution">
    <text evidence="1">The sequence shown here is derived from an EMBL/GenBank/DDBJ whole genome shotgun (WGS) entry which is preliminary data.</text>
</comment>
<organism evidence="1 2">
    <name type="scientific">Variovorax guangxiensis</name>
    <dbReference type="NCBI Taxonomy" id="1775474"/>
    <lineage>
        <taxon>Bacteria</taxon>
        <taxon>Pseudomonadati</taxon>
        <taxon>Pseudomonadota</taxon>
        <taxon>Betaproteobacteria</taxon>
        <taxon>Burkholderiales</taxon>
        <taxon>Comamonadaceae</taxon>
        <taxon>Variovorax</taxon>
    </lineage>
</organism>
<evidence type="ECO:0000313" key="1">
    <source>
        <dbReference type="EMBL" id="RUR67350.1"/>
    </source>
</evidence>
<dbReference type="Proteomes" id="UP000281118">
    <property type="component" value="Unassembled WGS sequence"/>
</dbReference>
<name>A0A433MIC7_9BURK</name>
<accession>A0A433MIC7</accession>
<reference evidence="1 2" key="1">
    <citation type="submission" date="2018-12" db="EMBL/GenBank/DDBJ databases">
        <title>The genome sequences of Variovorax guangxiensis DSM 27352.</title>
        <authorList>
            <person name="Gao J."/>
            <person name="Sun J."/>
        </authorList>
    </citation>
    <scope>NUCLEOTIDE SEQUENCE [LARGE SCALE GENOMIC DNA]</scope>
    <source>
        <strain evidence="1 2">DSM 27352</strain>
    </source>
</reference>
<dbReference type="OrthoDB" id="1437907at2"/>